<dbReference type="EMBL" id="AP024237">
    <property type="protein sequence ID" value="BCO37439.1"/>
    <property type="molecule type" value="Genomic_DNA"/>
</dbReference>
<dbReference type="InterPro" id="IPR047629">
    <property type="entry name" value="IS1182_transpos"/>
</dbReference>
<dbReference type="GO" id="GO:0003677">
    <property type="term" value="F:DNA binding"/>
    <property type="evidence" value="ECO:0007669"/>
    <property type="project" value="InterPro"/>
</dbReference>
<accession>A0A7R7GXP0</accession>
<dbReference type="PANTHER" id="PTHR33408:SF2">
    <property type="entry name" value="TRANSPOSASE DDE DOMAIN-CONTAINING PROTEIN"/>
    <property type="match status" value="1"/>
</dbReference>
<dbReference type="GO" id="GO:0004803">
    <property type="term" value="F:transposase activity"/>
    <property type="evidence" value="ECO:0007669"/>
    <property type="project" value="InterPro"/>
</dbReference>
<feature type="domain" description="Transposase IS4-like" evidence="2">
    <location>
        <begin position="308"/>
        <end position="474"/>
    </location>
</feature>
<reference evidence="4 5" key="1">
    <citation type="submission" date="2020-12" db="EMBL/GenBank/DDBJ databases">
        <title>Complete genome sequence of Mycobacterium heckeshornense JCM 15655T, closely related to a pathogenic non-tuberculous mycobacterial species Mycobacterium xenopi.</title>
        <authorList>
            <person name="Yoshida M."/>
            <person name="Fukano H."/>
            <person name="Asakura T."/>
            <person name="Suzuki M."/>
            <person name="Hoshino Y."/>
        </authorList>
    </citation>
    <scope>NUCLEOTIDE SEQUENCE [LARGE SCALE GENOMIC DNA]</scope>
    <source>
        <strain evidence="4 5">JCM 15655</strain>
    </source>
</reference>
<dbReference type="Pfam" id="PF05598">
    <property type="entry name" value="DUF772"/>
    <property type="match status" value="1"/>
</dbReference>
<dbReference type="PANTHER" id="PTHR33408">
    <property type="entry name" value="TRANSPOSASE"/>
    <property type="match status" value="1"/>
</dbReference>
<protein>
    <recommendedName>
        <fullName evidence="6">Transposase</fullName>
    </recommendedName>
</protein>
<keyword evidence="5" id="KW-1185">Reference proteome</keyword>
<feature type="region of interest" description="Disordered" evidence="1">
    <location>
        <begin position="253"/>
        <end position="300"/>
    </location>
</feature>
<organism evidence="4 5">
    <name type="scientific">Mycobacterium heckeshornense</name>
    <dbReference type="NCBI Taxonomy" id="110505"/>
    <lineage>
        <taxon>Bacteria</taxon>
        <taxon>Bacillati</taxon>
        <taxon>Actinomycetota</taxon>
        <taxon>Actinomycetes</taxon>
        <taxon>Mycobacteriales</taxon>
        <taxon>Mycobacteriaceae</taxon>
        <taxon>Mycobacterium</taxon>
    </lineage>
</organism>
<dbReference type="AlphaFoldDB" id="A0A7R7GXP0"/>
<feature type="domain" description="Transposase InsH N-terminal" evidence="3">
    <location>
        <begin position="48"/>
        <end position="141"/>
    </location>
</feature>
<evidence type="ECO:0000256" key="1">
    <source>
        <dbReference type="SAM" id="MobiDB-lite"/>
    </source>
</evidence>
<proteinExistence type="predicted"/>
<evidence type="ECO:0008006" key="6">
    <source>
        <dbReference type="Google" id="ProtNLM"/>
    </source>
</evidence>
<name>A0A7R7GXP0_9MYCO</name>
<gene>
    <name evidence="4" type="ORF">MHEC_38720</name>
</gene>
<evidence type="ECO:0000313" key="4">
    <source>
        <dbReference type="EMBL" id="BCO37439.1"/>
    </source>
</evidence>
<dbReference type="Pfam" id="PF01609">
    <property type="entry name" value="DDE_Tnp_1"/>
    <property type="match status" value="1"/>
</dbReference>
<dbReference type="Proteomes" id="UP000595446">
    <property type="component" value="Chromosome"/>
</dbReference>
<evidence type="ECO:0000313" key="5">
    <source>
        <dbReference type="Proteomes" id="UP000595446"/>
    </source>
</evidence>
<sequence length="492" mass="53483">MPDDLDSGGLFEVEPVEWVETDSAAAKPPVDKTFRRFDPDQGLLLPPSLDDWLPAEHLARFIAELVDEHLDLSRIGAAYTEGRGGPPYDPRLMVRILLYGYTIGVRSSRVIETKCVDDVPFRWLAAGAAPDYRAIARFRKRHLSALGHLFVQALALCQAAGMVSLGRVALDGTKVRANASKRKAMSDARMSEKEKVLAEEVSALLLEAERIDKAEDTKFGKNRGGDELPEGLRRRESRLAKIREAKAALEEEAAQAARVKAENSARERGDDDDTVTSKGEAAAQQAVPKPKAQRNFTDPDSKIMLTGDGAFHQCYNAQAVVDADHQVIVATDVNTNASDVGNLMPMTEQAAASTGATPNQVLADAGYCSADNLDQAASYATEHGTEFFIATGRHHRGDPPVASRGRIPADATEKQRMARKLTTKTGQKVYAHRKAIVEPVFGQMATLQNAKHLLLRGFEQARGEWLLLAACHNLRKLHGHLGTTGLAGLAVS</sequence>
<feature type="compositionally biased region" description="Basic and acidic residues" evidence="1">
    <location>
        <begin position="259"/>
        <end position="269"/>
    </location>
</feature>
<dbReference type="NCBIfam" id="NF033551">
    <property type="entry name" value="transpos_IS1182"/>
    <property type="match status" value="1"/>
</dbReference>
<evidence type="ECO:0000259" key="2">
    <source>
        <dbReference type="Pfam" id="PF01609"/>
    </source>
</evidence>
<evidence type="ECO:0000259" key="3">
    <source>
        <dbReference type="Pfam" id="PF05598"/>
    </source>
</evidence>
<dbReference type="GO" id="GO:0006313">
    <property type="term" value="P:DNA transposition"/>
    <property type="evidence" value="ECO:0007669"/>
    <property type="project" value="InterPro"/>
</dbReference>
<feature type="compositionally biased region" description="Low complexity" evidence="1">
    <location>
        <begin position="281"/>
        <end position="290"/>
    </location>
</feature>
<dbReference type="InterPro" id="IPR008490">
    <property type="entry name" value="Transposase_InsH_N"/>
</dbReference>
<dbReference type="InterPro" id="IPR002559">
    <property type="entry name" value="Transposase_11"/>
</dbReference>